<protein>
    <submittedName>
        <fullName evidence="2">Uncharacterized protein</fullName>
    </submittedName>
</protein>
<dbReference type="AlphaFoldDB" id="A0A8C8ZLH4"/>
<dbReference type="Proteomes" id="UP000694414">
    <property type="component" value="Unplaced"/>
</dbReference>
<reference evidence="2" key="2">
    <citation type="submission" date="2025-09" db="UniProtKB">
        <authorList>
            <consortium name="Ensembl"/>
        </authorList>
    </citation>
    <scope>IDENTIFICATION</scope>
</reference>
<proteinExistence type="predicted"/>
<reference evidence="2" key="1">
    <citation type="submission" date="2025-08" db="UniProtKB">
        <authorList>
            <consortium name="Ensembl"/>
        </authorList>
    </citation>
    <scope>IDENTIFICATION</scope>
</reference>
<evidence type="ECO:0000256" key="1">
    <source>
        <dbReference type="SAM" id="MobiDB-lite"/>
    </source>
</evidence>
<keyword evidence="3" id="KW-1185">Reference proteome</keyword>
<feature type="region of interest" description="Disordered" evidence="1">
    <location>
        <begin position="1"/>
        <end position="155"/>
    </location>
</feature>
<evidence type="ECO:0000313" key="2">
    <source>
        <dbReference type="Ensembl" id="ENSPSMP00000016761.1"/>
    </source>
</evidence>
<name>A0A8C8ZLH4_PROSS</name>
<dbReference type="Ensembl" id="ENSPSMT00000019486.1">
    <property type="protein sequence ID" value="ENSPSMP00000016761.1"/>
    <property type="gene ID" value="ENSPSMG00000011960.1"/>
</dbReference>
<sequence length="155" mass="16230">LNQTSDAPNLGEAEQEAFARPSPLPSRAFLPSSSSPASRCGPQTRKSRRGGRCSCTRGGPAWNGSPVRRATEGDGRGPLTRGAVSRRPRPACPHRPLVPTAVTRGRSRKETRPGWRRGRAPAVSGARDPPPARGRGGGAVRCWARLPGSGLGGPS</sequence>
<accession>A0A8C8ZLH4</accession>
<evidence type="ECO:0000313" key="3">
    <source>
        <dbReference type="Proteomes" id="UP000694414"/>
    </source>
</evidence>
<organism evidence="2 3">
    <name type="scientific">Prolemur simus</name>
    <name type="common">Greater bamboo lemur</name>
    <name type="synonym">Hapalemur simus</name>
    <dbReference type="NCBI Taxonomy" id="1328070"/>
    <lineage>
        <taxon>Eukaryota</taxon>
        <taxon>Metazoa</taxon>
        <taxon>Chordata</taxon>
        <taxon>Craniata</taxon>
        <taxon>Vertebrata</taxon>
        <taxon>Euteleostomi</taxon>
        <taxon>Mammalia</taxon>
        <taxon>Eutheria</taxon>
        <taxon>Euarchontoglires</taxon>
        <taxon>Primates</taxon>
        <taxon>Strepsirrhini</taxon>
        <taxon>Lemuriformes</taxon>
        <taxon>Lemuridae</taxon>
        <taxon>Prolemur</taxon>
    </lineage>
</organism>